<sequence length="729" mass="79583">MESIILFAPLAGAIIAGFFWKLTGIRGAQWITTGLLFLACAFSWIVFFTHGPETQHIQVLRWIESGSLSTDWSIRLDRLTSIMLIVVTTVSALVHLYSFGYMAHDENFREGEESYKPRFFAYLSFFTFAMLMLVTADNLVQLFFGWEGVGVASYLLIGFYYRKPSANAAAMKAFVVNRVGDFGLALGIFALFFLVDSIRFDDVFAAAPQIAETQMTFLWMEVNAAELISILLFIGAMGKSAQLLLHTWLPDAMEGPTPVSALIHAATMVTAGVFLVCRMSPLMEFAPNALAFVTFLGATTAFFAATVGLVQNDIKRVIAYSTCSQLGYMFVAAGVGVYSVAMFHLFTHAFFKAMLFLGAGSVIHGMHHEQDMRNYGGLRHKMPYTFWAMMIGTLAITGVGIPLTHIGFAGFLSKDAVIESAWAGTAGGYAFWMLVIAALFTSFYSWRLMFLTFFGTPRGNKHTHEHAHESPKVMLIPLGVLSIGAVFAGMIWYGSFFGESDKVARFFAIPAAEDAHGTEGGHDEAAAEGGHADGEGVAEAAEEAAQGDLEGAGEAITTTEGTGDSPSAEGHHFAFGGAPGDGAIYIGPENHTLDDAHESPVWVKVSPFIAMLIGFAVSYLFYIVNPSLPKRLAETQRPLYLFLLNKWYFDEAYDFLFVQPAKSVGRMFWRRGDGDVIDGSINGVAMGIIPFFTRLAGRAQSGYIFTYAFAMVIGIAVLITWMSFTGGAR</sequence>
<keyword evidence="5 8" id="KW-0472">Membrane</keyword>
<dbReference type="AlphaFoldDB" id="X7F9M1"/>
<evidence type="ECO:0000256" key="6">
    <source>
        <dbReference type="RuleBase" id="RU000320"/>
    </source>
</evidence>
<feature type="transmembrane region" description="Helical" evidence="8">
    <location>
        <begin position="79"/>
        <end position="99"/>
    </location>
</feature>
<feature type="transmembrane region" description="Helical" evidence="8">
    <location>
        <begin position="173"/>
        <end position="195"/>
    </location>
</feature>
<dbReference type="GO" id="GO:0008137">
    <property type="term" value="F:NADH dehydrogenase (ubiquinone) activity"/>
    <property type="evidence" value="ECO:0007669"/>
    <property type="project" value="InterPro"/>
</dbReference>
<dbReference type="NCBIfam" id="TIGR01974">
    <property type="entry name" value="NDH_I_L"/>
    <property type="match status" value="1"/>
</dbReference>
<dbReference type="OrthoDB" id="9811798at2"/>
<organism evidence="11 12">
    <name type="scientific">Roseivivax isoporae LMG 25204</name>
    <dbReference type="NCBI Taxonomy" id="1449351"/>
    <lineage>
        <taxon>Bacteria</taxon>
        <taxon>Pseudomonadati</taxon>
        <taxon>Pseudomonadota</taxon>
        <taxon>Alphaproteobacteria</taxon>
        <taxon>Rhodobacterales</taxon>
        <taxon>Roseobacteraceae</taxon>
        <taxon>Roseivivax</taxon>
    </lineage>
</organism>
<evidence type="ECO:0000256" key="3">
    <source>
        <dbReference type="ARBA" id="ARBA00022692"/>
    </source>
</evidence>
<dbReference type="InterPro" id="IPR001750">
    <property type="entry name" value="ND/Mrp_TM"/>
</dbReference>
<dbReference type="Pfam" id="PF00662">
    <property type="entry name" value="Proton_antipo_N"/>
    <property type="match status" value="1"/>
</dbReference>
<keyword evidence="4 8" id="KW-1133">Transmembrane helix</keyword>
<feature type="transmembrane region" description="Helical" evidence="8">
    <location>
        <begin position="261"/>
        <end position="283"/>
    </location>
</feature>
<comment type="function">
    <text evidence="1">NDH-1 shuttles electrons from NADH, via FMN and iron-sulfur (Fe-S) centers, to quinones in the respiratory chain. The immediate electron acceptor for the enzyme in this species is believed to be ubiquinone. Couples the redox reaction to proton translocation (for every two electrons transferred, four hydrogen ions are translocated across the cytoplasmic membrane), and thus conserves the redox energy in a proton gradient.</text>
</comment>
<comment type="caution">
    <text evidence="11">The sequence shown here is derived from an EMBL/GenBank/DDBJ whole genome shotgun (WGS) entry which is preliminary data.</text>
</comment>
<gene>
    <name evidence="11" type="ORF">RISW2_23425</name>
</gene>
<dbReference type="PRINTS" id="PR01435">
    <property type="entry name" value="NPOXDRDTASE5"/>
</dbReference>
<feature type="transmembrane region" description="Helical" evidence="8">
    <location>
        <begin position="345"/>
        <end position="363"/>
    </location>
</feature>
<dbReference type="EMBL" id="JAME01000009">
    <property type="protein sequence ID" value="ETX29490.1"/>
    <property type="molecule type" value="Genomic_DNA"/>
</dbReference>
<dbReference type="GO" id="GO:0003954">
    <property type="term" value="F:NADH dehydrogenase activity"/>
    <property type="evidence" value="ECO:0007669"/>
    <property type="project" value="TreeGrafter"/>
</dbReference>
<dbReference type="PANTHER" id="PTHR42829:SF2">
    <property type="entry name" value="NADH-UBIQUINONE OXIDOREDUCTASE CHAIN 5"/>
    <property type="match status" value="1"/>
</dbReference>
<feature type="transmembrane region" description="Helical" evidence="8">
    <location>
        <begin position="6"/>
        <end position="23"/>
    </location>
</feature>
<name>X7F9M1_9RHOB</name>
<evidence type="ECO:0000256" key="8">
    <source>
        <dbReference type="SAM" id="Phobius"/>
    </source>
</evidence>
<evidence type="ECO:0000313" key="12">
    <source>
        <dbReference type="Proteomes" id="UP000023430"/>
    </source>
</evidence>
<dbReference type="eggNOG" id="COG1009">
    <property type="taxonomic scope" value="Bacteria"/>
</dbReference>
<evidence type="ECO:0000256" key="1">
    <source>
        <dbReference type="ARBA" id="ARBA00002378"/>
    </source>
</evidence>
<feature type="region of interest" description="Disordered" evidence="7">
    <location>
        <begin position="515"/>
        <end position="546"/>
    </location>
</feature>
<feature type="transmembrane region" description="Helical" evidence="8">
    <location>
        <begin position="142"/>
        <end position="161"/>
    </location>
</feature>
<dbReference type="PANTHER" id="PTHR42829">
    <property type="entry name" value="NADH-UBIQUINONE OXIDOREDUCTASE CHAIN 5"/>
    <property type="match status" value="1"/>
</dbReference>
<proteinExistence type="predicted"/>
<comment type="subcellular location">
    <subcellularLocation>
        <location evidence="2">Endomembrane system</location>
        <topology evidence="2">Multi-pass membrane protein</topology>
    </subcellularLocation>
    <subcellularLocation>
        <location evidence="6">Membrane</location>
        <topology evidence="6">Multi-pass membrane protein</topology>
    </subcellularLocation>
</comment>
<dbReference type="RefSeq" id="WP_043768760.1">
    <property type="nucleotide sequence ID" value="NZ_JAME01000009.1"/>
</dbReference>
<dbReference type="NCBIfam" id="NF005141">
    <property type="entry name" value="PRK06590.1"/>
    <property type="match status" value="1"/>
</dbReference>
<feature type="transmembrane region" description="Helical" evidence="8">
    <location>
        <begin position="704"/>
        <end position="724"/>
    </location>
</feature>
<protein>
    <submittedName>
        <fullName evidence="11">NADH:ubiquinone oxidoreductase subunit L</fullName>
    </submittedName>
</protein>
<evidence type="ECO:0000313" key="11">
    <source>
        <dbReference type="EMBL" id="ETX29490.1"/>
    </source>
</evidence>
<feature type="transmembrane region" description="Helical" evidence="8">
    <location>
        <begin position="317"/>
        <end position="339"/>
    </location>
</feature>
<dbReference type="Pfam" id="PF00361">
    <property type="entry name" value="Proton_antipo_M"/>
    <property type="match status" value="1"/>
</dbReference>
<feature type="compositionally biased region" description="Basic and acidic residues" evidence="7">
    <location>
        <begin position="515"/>
        <end position="534"/>
    </location>
</feature>
<dbReference type="GO" id="GO:0012505">
    <property type="term" value="C:endomembrane system"/>
    <property type="evidence" value="ECO:0007669"/>
    <property type="project" value="UniProtKB-SubCell"/>
</dbReference>
<dbReference type="InterPro" id="IPR001516">
    <property type="entry name" value="Proton_antipo_N"/>
</dbReference>
<feature type="transmembrane region" description="Helical" evidence="8">
    <location>
        <begin position="289"/>
        <end position="310"/>
    </location>
</feature>
<feature type="compositionally biased region" description="Low complexity" evidence="7">
    <location>
        <begin position="535"/>
        <end position="546"/>
    </location>
</feature>
<accession>X7F9M1</accession>
<dbReference type="PATRIC" id="fig|1449351.3.peg.1571"/>
<reference evidence="11 12" key="1">
    <citation type="submission" date="2014-01" db="EMBL/GenBank/DDBJ databases">
        <title>Roseivivax isoporae LMG 25204 Genome Sequencing.</title>
        <authorList>
            <person name="Lai Q."/>
            <person name="Li G."/>
            <person name="Shao Z."/>
        </authorList>
    </citation>
    <scope>NUCLEOTIDE SEQUENCE [LARGE SCALE GENOMIC DNA]</scope>
    <source>
        <strain evidence="11 12">LMG 25204</strain>
    </source>
</reference>
<feature type="domain" description="NADH-Ubiquinone oxidoreductase (complex I) chain 5 N-terminal" evidence="10">
    <location>
        <begin position="62"/>
        <end position="109"/>
    </location>
</feature>
<keyword evidence="3 6" id="KW-0812">Transmembrane</keyword>
<feature type="transmembrane region" description="Helical" evidence="8">
    <location>
        <begin position="119"/>
        <end position="136"/>
    </location>
</feature>
<feature type="transmembrane region" description="Helical" evidence="8">
    <location>
        <begin position="384"/>
        <end position="409"/>
    </location>
</feature>
<dbReference type="GO" id="GO:0016020">
    <property type="term" value="C:membrane"/>
    <property type="evidence" value="ECO:0007669"/>
    <property type="project" value="UniProtKB-SubCell"/>
</dbReference>
<dbReference type="Proteomes" id="UP000023430">
    <property type="component" value="Unassembled WGS sequence"/>
</dbReference>
<feature type="transmembrane region" description="Helical" evidence="8">
    <location>
        <begin position="227"/>
        <end position="249"/>
    </location>
</feature>
<feature type="domain" description="NADH:quinone oxidoreductase/Mrp antiporter transmembrane" evidence="9">
    <location>
        <begin position="136"/>
        <end position="441"/>
    </location>
</feature>
<evidence type="ECO:0000256" key="4">
    <source>
        <dbReference type="ARBA" id="ARBA00022989"/>
    </source>
</evidence>
<dbReference type="InterPro" id="IPR003945">
    <property type="entry name" value="NU5C-like"/>
</dbReference>
<evidence type="ECO:0000256" key="7">
    <source>
        <dbReference type="SAM" id="MobiDB-lite"/>
    </source>
</evidence>
<evidence type="ECO:0000256" key="2">
    <source>
        <dbReference type="ARBA" id="ARBA00004127"/>
    </source>
</evidence>
<dbReference type="PRINTS" id="PR01434">
    <property type="entry name" value="NADHDHGNASE5"/>
</dbReference>
<feature type="transmembrane region" description="Helical" evidence="8">
    <location>
        <begin position="475"/>
        <end position="493"/>
    </location>
</feature>
<evidence type="ECO:0000259" key="9">
    <source>
        <dbReference type="Pfam" id="PF00361"/>
    </source>
</evidence>
<dbReference type="Gene3D" id="1.20.5.2700">
    <property type="match status" value="1"/>
</dbReference>
<evidence type="ECO:0000256" key="5">
    <source>
        <dbReference type="ARBA" id="ARBA00023136"/>
    </source>
</evidence>
<feature type="transmembrane region" description="Helical" evidence="8">
    <location>
        <begin position="429"/>
        <end position="454"/>
    </location>
</feature>
<dbReference type="GO" id="GO:0042773">
    <property type="term" value="P:ATP synthesis coupled electron transport"/>
    <property type="evidence" value="ECO:0007669"/>
    <property type="project" value="InterPro"/>
</dbReference>
<dbReference type="STRING" id="1449351.RISW2_23425"/>
<dbReference type="InterPro" id="IPR018393">
    <property type="entry name" value="NADHpl_OxRdtase_5_subgr"/>
</dbReference>
<keyword evidence="12" id="KW-1185">Reference proteome</keyword>
<feature type="transmembrane region" description="Helical" evidence="8">
    <location>
        <begin position="605"/>
        <end position="624"/>
    </location>
</feature>
<keyword evidence="11" id="KW-0830">Ubiquinone</keyword>
<feature type="transmembrane region" description="Helical" evidence="8">
    <location>
        <begin position="30"/>
        <end position="50"/>
    </location>
</feature>
<dbReference type="GO" id="GO:0015990">
    <property type="term" value="P:electron transport coupled proton transport"/>
    <property type="evidence" value="ECO:0007669"/>
    <property type="project" value="TreeGrafter"/>
</dbReference>
<evidence type="ECO:0000259" key="10">
    <source>
        <dbReference type="Pfam" id="PF00662"/>
    </source>
</evidence>